<accession>A0ABT1BTT8</accession>
<gene>
    <name evidence="3" type="ORF">NG821_01320</name>
</gene>
<reference evidence="3 4" key="1">
    <citation type="submission" date="2022-06" db="EMBL/GenBank/DDBJ databases">
        <title>A taxonomic note on the genus Prevotella: Description of four novel genera and emended description of the genera Hallella and Xylanibacter.</title>
        <authorList>
            <person name="Hitch T.C.A."/>
        </authorList>
    </citation>
    <scope>NUCLEOTIDE SEQUENCE [LARGE SCALE GENOMIC DNA]</scope>
    <source>
        <strain evidence="3 4">DSM 100619</strain>
    </source>
</reference>
<feature type="signal peptide" evidence="2">
    <location>
        <begin position="1"/>
        <end position="21"/>
    </location>
</feature>
<dbReference type="RefSeq" id="WP_252759859.1">
    <property type="nucleotide sequence ID" value="NZ_JAMXLY010000003.1"/>
</dbReference>
<dbReference type="Proteomes" id="UP001204015">
    <property type="component" value="Unassembled WGS sequence"/>
</dbReference>
<dbReference type="EMBL" id="JAMXLY010000003">
    <property type="protein sequence ID" value="MCO6024495.1"/>
    <property type="molecule type" value="Genomic_DNA"/>
</dbReference>
<feature type="compositionally biased region" description="Low complexity" evidence="1">
    <location>
        <begin position="31"/>
        <end position="46"/>
    </location>
</feature>
<comment type="caution">
    <text evidence="3">The sequence shown here is derived from an EMBL/GenBank/DDBJ whole genome shotgun (WGS) entry which is preliminary data.</text>
</comment>
<sequence length="148" mass="16825">MNNKIKLVLLGLAVLPMSAFAQSTYENINTQQQATTDSSTATVSASELESAAGMTPEEKAYRDKFVADLQATGQKINENAEVWEQETAKRGYPKKKTVQEKANLVDHYIFLLSTQLSDSRLNRFIDKQKVQDKITYWQNYRQALNKLM</sequence>
<evidence type="ECO:0000313" key="4">
    <source>
        <dbReference type="Proteomes" id="UP001204015"/>
    </source>
</evidence>
<feature type="region of interest" description="Disordered" evidence="1">
    <location>
        <begin position="31"/>
        <end position="57"/>
    </location>
</feature>
<evidence type="ECO:0000256" key="2">
    <source>
        <dbReference type="SAM" id="SignalP"/>
    </source>
</evidence>
<evidence type="ECO:0000256" key="1">
    <source>
        <dbReference type="SAM" id="MobiDB-lite"/>
    </source>
</evidence>
<name>A0ABT1BTT8_9BACT</name>
<organism evidence="3 4">
    <name type="scientific">Segatella cerevisiae</name>
    <dbReference type="NCBI Taxonomy" id="2053716"/>
    <lineage>
        <taxon>Bacteria</taxon>
        <taxon>Pseudomonadati</taxon>
        <taxon>Bacteroidota</taxon>
        <taxon>Bacteroidia</taxon>
        <taxon>Bacteroidales</taxon>
        <taxon>Prevotellaceae</taxon>
        <taxon>Segatella</taxon>
    </lineage>
</organism>
<protein>
    <recommendedName>
        <fullName evidence="5">DUF3347 domain-containing protein</fullName>
    </recommendedName>
</protein>
<proteinExistence type="predicted"/>
<keyword evidence="2" id="KW-0732">Signal</keyword>
<evidence type="ECO:0000313" key="3">
    <source>
        <dbReference type="EMBL" id="MCO6024495.1"/>
    </source>
</evidence>
<feature type="chain" id="PRO_5046036167" description="DUF3347 domain-containing protein" evidence="2">
    <location>
        <begin position="22"/>
        <end position="148"/>
    </location>
</feature>
<keyword evidence="4" id="KW-1185">Reference proteome</keyword>
<evidence type="ECO:0008006" key="5">
    <source>
        <dbReference type="Google" id="ProtNLM"/>
    </source>
</evidence>